<protein>
    <submittedName>
        <fullName evidence="3">Uncharacterized protein</fullName>
    </submittedName>
</protein>
<name>A0AAN8MJT2_9PEZI</name>
<keyword evidence="4" id="KW-1185">Reference proteome</keyword>
<sequence length="530" mass="59215">MPADEVLPRFQIRPSADGDPYHQTILFSHDYRPAEPAYLKSRSRHPDEYSIALLDAYIPDIIFAQVVAKPTISTPSLSLDEIRRQNNGGSPTLPTITLPTSFTIQLYNPESQVIVHHKSSKWTGSYWEFTLPRRSFRQPTGSRLDAELARNNALPPTDVSTFRWRKDGGVVSKTSLRCTMLSPASNSGDKNARKKGGSEPDITVAIMDKLKDVTIYQPSLQRVDVEDKKGLEVALLLTATVIADIYFTPPNTTFNVGIQAAVSPNNGPNVRPQRPLPTVVPTPVVPSVDNNRRRSSSISPISGTPPTHTLIRNPAPTNNAPAVVNNNVLRDTAALQRQQISEDRRRIEEEKKRQREAALEEKRTRKMLEREEVERRKEEARVNAETERLRKQYGSDAAAWDRLKNDQESAQHYGYYGHQRNQSVPQPPSSYNQRPPVILEPTNTSPDRPSQSGRRWSQQLPPRQPLYPVPETQQARPPQNGQHLSPNGPPSSFQQPQKQPKKKSSGLLSIFGGGSSSSGSGLSKKKSSFF</sequence>
<keyword evidence="1" id="KW-0175">Coiled coil</keyword>
<feature type="compositionally biased region" description="Polar residues" evidence="2">
    <location>
        <begin position="441"/>
        <end position="461"/>
    </location>
</feature>
<feature type="compositionally biased region" description="Polar residues" evidence="2">
    <location>
        <begin position="419"/>
        <end position="433"/>
    </location>
</feature>
<organism evidence="3 4">
    <name type="scientific">Orbilia javanica</name>
    <dbReference type="NCBI Taxonomy" id="47235"/>
    <lineage>
        <taxon>Eukaryota</taxon>
        <taxon>Fungi</taxon>
        <taxon>Dikarya</taxon>
        <taxon>Ascomycota</taxon>
        <taxon>Pezizomycotina</taxon>
        <taxon>Orbiliomycetes</taxon>
        <taxon>Orbiliales</taxon>
        <taxon>Orbiliaceae</taxon>
        <taxon>Orbilia</taxon>
    </lineage>
</organism>
<dbReference type="Proteomes" id="UP001313282">
    <property type="component" value="Unassembled WGS sequence"/>
</dbReference>
<evidence type="ECO:0000256" key="1">
    <source>
        <dbReference type="SAM" id="Coils"/>
    </source>
</evidence>
<accession>A0AAN8MJT2</accession>
<dbReference type="AlphaFoldDB" id="A0AAN8MJT2"/>
<proteinExistence type="predicted"/>
<feature type="coiled-coil region" evidence="1">
    <location>
        <begin position="330"/>
        <end position="390"/>
    </location>
</feature>
<feature type="region of interest" description="Disordered" evidence="2">
    <location>
        <begin position="181"/>
        <end position="200"/>
    </location>
</feature>
<reference evidence="3 4" key="1">
    <citation type="submission" date="2019-10" db="EMBL/GenBank/DDBJ databases">
        <authorList>
            <person name="Palmer J.M."/>
        </authorList>
    </citation>
    <scope>NUCLEOTIDE SEQUENCE [LARGE SCALE GENOMIC DNA]</scope>
    <source>
        <strain evidence="3 4">TWF718</strain>
    </source>
</reference>
<feature type="compositionally biased region" description="Polar residues" evidence="2">
    <location>
        <begin position="471"/>
        <end position="485"/>
    </location>
</feature>
<gene>
    <name evidence="3" type="ORF">TWF718_009982</name>
</gene>
<comment type="caution">
    <text evidence="3">The sequence shown here is derived from an EMBL/GenBank/DDBJ whole genome shotgun (WGS) entry which is preliminary data.</text>
</comment>
<evidence type="ECO:0000313" key="3">
    <source>
        <dbReference type="EMBL" id="KAK6337200.1"/>
    </source>
</evidence>
<feature type="region of interest" description="Disordered" evidence="2">
    <location>
        <begin position="265"/>
        <end position="322"/>
    </location>
</feature>
<feature type="compositionally biased region" description="Low complexity" evidence="2">
    <location>
        <begin position="313"/>
        <end position="322"/>
    </location>
</feature>
<evidence type="ECO:0000313" key="4">
    <source>
        <dbReference type="Proteomes" id="UP001313282"/>
    </source>
</evidence>
<evidence type="ECO:0000256" key="2">
    <source>
        <dbReference type="SAM" id="MobiDB-lite"/>
    </source>
</evidence>
<feature type="compositionally biased region" description="Pro residues" evidence="2">
    <location>
        <begin position="274"/>
        <end position="284"/>
    </location>
</feature>
<feature type="region of interest" description="Disordered" evidence="2">
    <location>
        <begin position="418"/>
        <end position="530"/>
    </location>
</feature>
<dbReference type="EMBL" id="JAVHNR010000007">
    <property type="protein sequence ID" value="KAK6337200.1"/>
    <property type="molecule type" value="Genomic_DNA"/>
</dbReference>